<keyword evidence="4" id="KW-1185">Reference proteome</keyword>
<evidence type="ECO:0000259" key="2">
    <source>
        <dbReference type="Pfam" id="PF13338"/>
    </source>
</evidence>
<dbReference type="InterPro" id="IPR007569">
    <property type="entry name" value="DUF559"/>
</dbReference>
<accession>A0A2N9JMS7</accession>
<dbReference type="InterPro" id="IPR025159">
    <property type="entry name" value="AbiEi_N"/>
</dbReference>
<dbReference type="KEGG" id="mgg:MPLG2_3659"/>
<dbReference type="Pfam" id="PF13338">
    <property type="entry name" value="AbiEi_4"/>
    <property type="match status" value="1"/>
</dbReference>
<evidence type="ECO:0000259" key="1">
    <source>
        <dbReference type="Pfam" id="PF04480"/>
    </source>
</evidence>
<dbReference type="Pfam" id="PF04480">
    <property type="entry name" value="DUF559"/>
    <property type="match status" value="1"/>
</dbReference>
<feature type="domain" description="DUF559" evidence="1">
    <location>
        <begin position="245"/>
        <end position="317"/>
    </location>
</feature>
<dbReference type="Gene3D" id="3.40.960.10">
    <property type="entry name" value="VSR Endonuclease"/>
    <property type="match status" value="1"/>
</dbReference>
<dbReference type="Proteomes" id="UP000238164">
    <property type="component" value="Chromosome 1"/>
</dbReference>
<proteinExistence type="predicted"/>
<evidence type="ECO:0000313" key="4">
    <source>
        <dbReference type="Proteomes" id="UP000238164"/>
    </source>
</evidence>
<feature type="domain" description="AbiEi antitoxin N-terminal" evidence="2">
    <location>
        <begin position="15"/>
        <end position="46"/>
    </location>
</feature>
<dbReference type="OrthoDB" id="5143202at2"/>
<name>A0A2N9JMS7_9ACTN</name>
<reference evidence="3 4" key="1">
    <citation type="submission" date="2018-02" db="EMBL/GenBank/DDBJ databases">
        <authorList>
            <person name="Cohen D.B."/>
            <person name="Kent A.D."/>
        </authorList>
    </citation>
    <scope>NUCLEOTIDE SEQUENCE [LARGE SCALE GENOMIC DNA]</scope>
    <source>
        <strain evidence="3">1</strain>
    </source>
</reference>
<organism evidence="3 4">
    <name type="scientific">Micropruina glycogenica</name>
    <dbReference type="NCBI Taxonomy" id="75385"/>
    <lineage>
        <taxon>Bacteria</taxon>
        <taxon>Bacillati</taxon>
        <taxon>Actinomycetota</taxon>
        <taxon>Actinomycetes</taxon>
        <taxon>Propionibacteriales</taxon>
        <taxon>Nocardioidaceae</taxon>
        <taxon>Micropruina</taxon>
    </lineage>
</organism>
<dbReference type="AlphaFoldDB" id="A0A2N9JMS7"/>
<evidence type="ECO:0000313" key="3">
    <source>
        <dbReference type="EMBL" id="SPD88689.1"/>
    </source>
</evidence>
<sequence length="325" mass="36016">MRPPKPCLLPKTPSTRRQLLAHGVTAQMIRTALSSGRLYRIRRGVFIDSTVWPEHARDQHLIRALAELEVCPSGVLSHESAGAAWQLPHPGFGQWHDAPVSLTLPRLESSRARRGRVVHHLAELVPSVVTRDTKGRPVTTLARTAVDLATGRPLPEALVILDGAARLLCAAMISNPRRTDYANPRLMAAARELFAQAADARLPAGLTQAIELTDARRESPPESLSAGHFHLAGLPEPAYQVMIDTPIGQLFPDFYWPEHRLVGECDGAVKYADPQGYAREKEREQVLRDLDYPMVRWLAKEIMLRPDRVIERVKRALAAAPPLCG</sequence>
<dbReference type="EMBL" id="LT985188">
    <property type="protein sequence ID" value="SPD88689.1"/>
    <property type="molecule type" value="Genomic_DNA"/>
</dbReference>
<protein>
    <submittedName>
        <fullName evidence="3">Putative Transcriptional regulator, AbiEi antitoxin, Type IV TA system</fullName>
    </submittedName>
</protein>
<gene>
    <name evidence="3" type="ORF">MPLG2_3659</name>
</gene>
<dbReference type="RefSeq" id="WP_105187141.1">
    <property type="nucleotide sequence ID" value="NZ_BAAAGO010000009.1"/>
</dbReference>